<dbReference type="SUPFAM" id="SSF48403">
    <property type="entry name" value="Ankyrin repeat"/>
    <property type="match status" value="1"/>
</dbReference>
<feature type="domain" description="GPI inositol-deacylase winged helix" evidence="7">
    <location>
        <begin position="326"/>
        <end position="416"/>
    </location>
</feature>
<dbReference type="InterPro" id="IPR054471">
    <property type="entry name" value="GPIID_WHD"/>
</dbReference>
<feature type="region of interest" description="Disordered" evidence="4">
    <location>
        <begin position="166"/>
        <end position="193"/>
    </location>
</feature>
<feature type="compositionally biased region" description="Basic and acidic residues" evidence="4">
    <location>
        <begin position="175"/>
        <end position="184"/>
    </location>
</feature>
<feature type="chain" id="PRO_5034339863" description="Prion-inhibition and propagation HeLo domain-containing protein" evidence="5">
    <location>
        <begin position="24"/>
        <end position="857"/>
    </location>
</feature>
<evidence type="ECO:0000259" key="7">
    <source>
        <dbReference type="Pfam" id="PF22939"/>
    </source>
</evidence>
<dbReference type="Gene3D" id="1.20.120.1020">
    <property type="entry name" value="Prion-inhibition and propagation, HeLo domain"/>
    <property type="match status" value="1"/>
</dbReference>
<name>A0A8H5AI95_FUSOX</name>
<gene>
    <name evidence="8" type="ORF">FOXYS1_3670</name>
</gene>
<keyword evidence="1" id="KW-0677">Repeat</keyword>
<evidence type="ECO:0000256" key="3">
    <source>
        <dbReference type="PROSITE-ProRule" id="PRU00023"/>
    </source>
</evidence>
<dbReference type="Gene3D" id="1.25.40.20">
    <property type="entry name" value="Ankyrin repeat-containing domain"/>
    <property type="match status" value="2"/>
</dbReference>
<feature type="signal peptide" evidence="5">
    <location>
        <begin position="1"/>
        <end position="23"/>
    </location>
</feature>
<dbReference type="Pfam" id="PF00023">
    <property type="entry name" value="Ank"/>
    <property type="match status" value="1"/>
</dbReference>
<evidence type="ECO:0000259" key="6">
    <source>
        <dbReference type="Pfam" id="PF14479"/>
    </source>
</evidence>
<keyword evidence="2 3" id="KW-0040">ANK repeat</keyword>
<accession>A0A8H5AI95</accession>
<keyword evidence="5" id="KW-0732">Signal</keyword>
<feature type="repeat" description="ANK" evidence="3">
    <location>
        <begin position="753"/>
        <end position="775"/>
    </location>
</feature>
<dbReference type="EMBL" id="JAAFOW010000555">
    <property type="protein sequence ID" value="KAF5265510.1"/>
    <property type="molecule type" value="Genomic_DNA"/>
</dbReference>
<feature type="domain" description="Prion-inhibition and propagation HeLo" evidence="6">
    <location>
        <begin position="6"/>
        <end position="103"/>
    </location>
</feature>
<reference evidence="8" key="1">
    <citation type="submission" date="2020-02" db="EMBL/GenBank/DDBJ databases">
        <title>Identification and distribution of gene clusters putatively required for synthesis of sphingolipid metabolism inhibitors in phylogenetically diverse species of the filamentous fungus Fusarium.</title>
        <authorList>
            <person name="Kim H.-S."/>
            <person name="Busman M."/>
            <person name="Brown D.W."/>
            <person name="Divon H."/>
            <person name="Uhlig S."/>
            <person name="Proctor R.H."/>
        </authorList>
    </citation>
    <scope>NUCLEOTIDE SEQUENCE [LARGE SCALE GENOMIC DNA]</scope>
    <source>
        <strain evidence="8">NRRL 39464</strain>
    </source>
</reference>
<dbReference type="PROSITE" id="PS50088">
    <property type="entry name" value="ANK_REPEAT"/>
    <property type="match status" value="3"/>
</dbReference>
<dbReference type="AlphaFoldDB" id="A0A8H5AI95"/>
<dbReference type="InterPro" id="IPR002110">
    <property type="entry name" value="Ankyrin_rpt"/>
</dbReference>
<dbReference type="PANTHER" id="PTHR24198">
    <property type="entry name" value="ANKYRIN REPEAT AND PROTEIN KINASE DOMAIN-CONTAINING PROTEIN"/>
    <property type="match status" value="1"/>
</dbReference>
<sequence length="857" mass="94896">MEPLSLAVGVAGLAGLFSSCLEAVDKVQSYQTFGTDSRVLDTRFKAAKTRFERWGLGVGIKQGKLLPTHHPFLDDHDISAVVTDLLHIIIKAICDASNSPQHRDRATGLDVDDSSGLHEPGLPFAAASRSRRGKMSWVLWGKRGRVEKVELFEKLVQQLHYLVPLTAGESTQPTHKPDPGRSDTPEQDPQPARVSALAVDRIIRWAKAAVERLSSTLNTPVAHFFFTSDHESREDPFSALRLWISQIVSHREDPVATRSTVISLFTQLLHAIPGCTFVADSLDECTSLGNTNTSVAKFLHDITNAVARTNTRLLVTRITRLREWEKHRAFALLRWTAFALRPLTICEITEAVLIVEFEDLLLDELPDAVDDDYVDSEIIGLCGPLLEIKNDPTDPFVGRRILHLQHFTVREFLLRQLPTPDWIQQNNRLQSSYEKVQNTVLAKACLQYVSLRQVWGDGSYDPSLGLSLRSYAATAWHRHIHLGVRNEAEIAKLCIKFLDLDNPNWEAWRSLIKPRKVGRGDKEFKAIPPGPLYFAIKLHLNDVAIALATKQNANKSSSLGRSPLGVACANRCINVIDLLLKKGANPAVTNRNRQTPLHAALYNGHERIINLLLDYGCSADLRDKEGQTPLSYTAEKGHKPIVRRLLAINAIDVNARRFICPKSVFYGVWCDDKETAKVLFPVDDSPRLGCFGSLLPSVKSGDISLADLFKALRQLKGAEVEAIKSGNTSVLIEAPNICKKVELVLARDINITTGTTPLHLAAQNGHAMVVKTLLEARGIATQPVDKSHRTPLLLAAAAGHEAVVRLLLGENGVNPTFMDGCYQTPLSLAARYGHEAVTKLLLDNSNGILQDEVRKRT</sequence>
<dbReference type="InterPro" id="IPR029498">
    <property type="entry name" value="HeLo_dom"/>
</dbReference>
<comment type="caution">
    <text evidence="8">The sequence shown here is derived from an EMBL/GenBank/DDBJ whole genome shotgun (WGS) entry which is preliminary data.</text>
</comment>
<feature type="repeat" description="ANK" evidence="3">
    <location>
        <begin position="592"/>
        <end position="624"/>
    </location>
</feature>
<evidence type="ECO:0000256" key="1">
    <source>
        <dbReference type="ARBA" id="ARBA00022737"/>
    </source>
</evidence>
<dbReference type="SMART" id="SM00248">
    <property type="entry name" value="ANK"/>
    <property type="match status" value="6"/>
</dbReference>
<evidence type="ECO:0008006" key="10">
    <source>
        <dbReference type="Google" id="ProtNLM"/>
    </source>
</evidence>
<protein>
    <recommendedName>
        <fullName evidence="10">Prion-inhibition and propagation HeLo domain-containing protein</fullName>
    </recommendedName>
</protein>
<dbReference type="PROSITE" id="PS50297">
    <property type="entry name" value="ANK_REP_REGION"/>
    <property type="match status" value="3"/>
</dbReference>
<evidence type="ECO:0000256" key="4">
    <source>
        <dbReference type="SAM" id="MobiDB-lite"/>
    </source>
</evidence>
<dbReference type="Pfam" id="PF22939">
    <property type="entry name" value="WHD_GPIID"/>
    <property type="match status" value="1"/>
</dbReference>
<evidence type="ECO:0000256" key="2">
    <source>
        <dbReference type="ARBA" id="ARBA00023043"/>
    </source>
</evidence>
<dbReference type="Pfam" id="PF12796">
    <property type="entry name" value="Ank_2"/>
    <property type="match status" value="2"/>
</dbReference>
<dbReference type="InterPro" id="IPR038305">
    <property type="entry name" value="HeLo_sf"/>
</dbReference>
<dbReference type="InterPro" id="IPR036770">
    <property type="entry name" value="Ankyrin_rpt-contain_sf"/>
</dbReference>
<evidence type="ECO:0000313" key="8">
    <source>
        <dbReference type="EMBL" id="KAF5265510.1"/>
    </source>
</evidence>
<dbReference type="Proteomes" id="UP000558688">
    <property type="component" value="Unassembled WGS sequence"/>
</dbReference>
<dbReference type="PANTHER" id="PTHR24198:SF165">
    <property type="entry name" value="ANKYRIN REPEAT-CONTAINING PROTEIN-RELATED"/>
    <property type="match status" value="1"/>
</dbReference>
<evidence type="ECO:0000256" key="5">
    <source>
        <dbReference type="SAM" id="SignalP"/>
    </source>
</evidence>
<evidence type="ECO:0000313" key="9">
    <source>
        <dbReference type="Proteomes" id="UP000558688"/>
    </source>
</evidence>
<proteinExistence type="predicted"/>
<dbReference type="Pfam" id="PF14479">
    <property type="entry name" value="HeLo"/>
    <property type="match status" value="1"/>
</dbReference>
<organism evidence="8 9">
    <name type="scientific">Fusarium oxysporum</name>
    <name type="common">Fusarium vascular wilt</name>
    <dbReference type="NCBI Taxonomy" id="5507"/>
    <lineage>
        <taxon>Eukaryota</taxon>
        <taxon>Fungi</taxon>
        <taxon>Dikarya</taxon>
        <taxon>Ascomycota</taxon>
        <taxon>Pezizomycotina</taxon>
        <taxon>Sordariomycetes</taxon>
        <taxon>Hypocreomycetidae</taxon>
        <taxon>Hypocreales</taxon>
        <taxon>Nectriaceae</taxon>
        <taxon>Fusarium</taxon>
        <taxon>Fusarium oxysporum species complex</taxon>
    </lineage>
</organism>
<feature type="repeat" description="ANK" evidence="3">
    <location>
        <begin position="559"/>
        <end position="591"/>
    </location>
</feature>